<evidence type="ECO:0000313" key="3">
    <source>
        <dbReference type="Proteomes" id="UP000460416"/>
    </source>
</evidence>
<dbReference type="GO" id="GO:0005829">
    <property type="term" value="C:cytosol"/>
    <property type="evidence" value="ECO:0007669"/>
    <property type="project" value="TreeGrafter"/>
</dbReference>
<dbReference type="EMBL" id="VJVW01000001">
    <property type="protein sequence ID" value="MUP41284.1"/>
    <property type="molecule type" value="Genomic_DNA"/>
</dbReference>
<accession>A0A7M3SXF3</accession>
<protein>
    <submittedName>
        <fullName evidence="2">RidA family protein</fullName>
    </submittedName>
</protein>
<dbReference type="InterPro" id="IPR006175">
    <property type="entry name" value="YjgF/YER057c/UK114"/>
</dbReference>
<dbReference type="Gene3D" id="3.30.1330.40">
    <property type="entry name" value="RutC-like"/>
    <property type="match status" value="1"/>
</dbReference>
<name>A0A7M3SXF3_9FLAO</name>
<comment type="similarity">
    <text evidence="1">Belongs to the RutC family.</text>
</comment>
<dbReference type="CDD" id="cd00448">
    <property type="entry name" value="YjgF_YER057c_UK114_family"/>
    <property type="match status" value="1"/>
</dbReference>
<reference evidence="2 3" key="1">
    <citation type="submission" date="2019-07" db="EMBL/GenBank/DDBJ databases">
        <title>Gramella aestuarii sp. nov., isolated from a tidal flat, and emended description of Gramella echinicola.</title>
        <authorList>
            <person name="Liu L."/>
        </authorList>
    </citation>
    <scope>NUCLEOTIDE SEQUENCE [LARGE SCALE GENOMIC DNA]</scope>
    <source>
        <strain evidence="2 3">BS12</strain>
    </source>
</reference>
<dbReference type="RefSeq" id="WP_156273408.1">
    <property type="nucleotide sequence ID" value="NZ_BAABGI010000002.1"/>
</dbReference>
<dbReference type="PANTHER" id="PTHR11803:SF58">
    <property type="entry name" value="PROTEIN HMF1-RELATED"/>
    <property type="match status" value="1"/>
</dbReference>
<comment type="caution">
    <text evidence="2">The sequence shown here is derived from an EMBL/GenBank/DDBJ whole genome shotgun (WGS) entry which is preliminary data.</text>
</comment>
<keyword evidence="3" id="KW-1185">Reference proteome</keyword>
<dbReference type="AlphaFoldDB" id="A0A7M3SXF3"/>
<proteinExistence type="inferred from homology"/>
<dbReference type="Proteomes" id="UP000460416">
    <property type="component" value="Unassembled WGS sequence"/>
</dbReference>
<sequence>MKKQIERSGAFQEYIAEAVKAGNNIYISGQVSLDEEGNLVGTNDMKAQVDKAYSNVAELLKKFGLGMDNIVDETWFVTNVQHTMENLDELFEVRRKHYGKFPEVANTLVEVKSLVMPELMVEIKCIALAE</sequence>
<dbReference type="PANTHER" id="PTHR11803">
    <property type="entry name" value="2-IMINOBUTANOATE/2-IMINOPROPANOATE DEAMINASE RIDA"/>
    <property type="match status" value="1"/>
</dbReference>
<evidence type="ECO:0000313" key="2">
    <source>
        <dbReference type="EMBL" id="MUP41284.1"/>
    </source>
</evidence>
<dbReference type="OrthoDB" id="9799840at2"/>
<organism evidence="2 3">
    <name type="scientific">Christiangramia aestuarii</name>
    <dbReference type="NCBI Taxonomy" id="1028746"/>
    <lineage>
        <taxon>Bacteria</taxon>
        <taxon>Pseudomonadati</taxon>
        <taxon>Bacteroidota</taxon>
        <taxon>Flavobacteriia</taxon>
        <taxon>Flavobacteriales</taxon>
        <taxon>Flavobacteriaceae</taxon>
        <taxon>Christiangramia</taxon>
    </lineage>
</organism>
<dbReference type="Pfam" id="PF01042">
    <property type="entry name" value="Ribonuc_L-PSP"/>
    <property type="match status" value="1"/>
</dbReference>
<dbReference type="GO" id="GO:0019239">
    <property type="term" value="F:deaminase activity"/>
    <property type="evidence" value="ECO:0007669"/>
    <property type="project" value="TreeGrafter"/>
</dbReference>
<evidence type="ECO:0000256" key="1">
    <source>
        <dbReference type="ARBA" id="ARBA00010552"/>
    </source>
</evidence>
<gene>
    <name evidence="2" type="ORF">FLP08_01720</name>
</gene>
<dbReference type="SUPFAM" id="SSF55298">
    <property type="entry name" value="YjgF-like"/>
    <property type="match status" value="1"/>
</dbReference>
<dbReference type="InterPro" id="IPR035959">
    <property type="entry name" value="RutC-like_sf"/>
</dbReference>